<proteinExistence type="predicted"/>
<name>A0ABU9SCL5_9BURK</name>
<gene>
    <name evidence="2" type="ORF">VSR33_16605</name>
</gene>
<keyword evidence="1" id="KW-0472">Membrane</keyword>
<keyword evidence="1" id="KW-0812">Transmembrane</keyword>
<reference evidence="2 3" key="1">
    <citation type="submission" date="2024-01" db="EMBL/GenBank/DDBJ databases">
        <title>The diversity of rhizobia nodulating Mimosa spp. in eleven states of Brazil covering several biomes is determined by host plant, location, and edaphic factors.</title>
        <authorList>
            <person name="Rouws L."/>
            <person name="Barauna A."/>
            <person name="Beukes C."/>
            <person name="De Faria S.M."/>
            <person name="Gross E."/>
            <person name="Dos Reis Junior F.B."/>
            <person name="Simon M."/>
            <person name="Maluk M."/>
            <person name="Odee D.W."/>
            <person name="Kenicer G."/>
            <person name="Young J.P.W."/>
            <person name="Reis V.M."/>
            <person name="Zilli J."/>
            <person name="James E.K."/>
        </authorList>
    </citation>
    <scope>NUCLEOTIDE SEQUENCE [LARGE SCALE GENOMIC DNA]</scope>
    <source>
        <strain evidence="2 3">JPY164</strain>
    </source>
</reference>
<dbReference type="EMBL" id="JAYMRW010000006">
    <property type="protein sequence ID" value="MEM5449102.1"/>
    <property type="molecule type" value="Genomic_DNA"/>
</dbReference>
<keyword evidence="1" id="KW-1133">Transmembrane helix</keyword>
<feature type="transmembrane region" description="Helical" evidence="1">
    <location>
        <begin position="31"/>
        <end position="54"/>
    </location>
</feature>
<sequence>MVGLVMFAWYEDMRSEQTEAWLSAGGTHGTWASIFLMGLVVGGILGVLCGPVLIDFWRAIKK</sequence>
<keyword evidence="3" id="KW-1185">Reference proteome</keyword>
<evidence type="ECO:0000256" key="1">
    <source>
        <dbReference type="SAM" id="Phobius"/>
    </source>
</evidence>
<protein>
    <submittedName>
        <fullName evidence="2">Uncharacterized protein</fullName>
    </submittedName>
</protein>
<dbReference type="Proteomes" id="UP001390669">
    <property type="component" value="Unassembled WGS sequence"/>
</dbReference>
<evidence type="ECO:0000313" key="3">
    <source>
        <dbReference type="Proteomes" id="UP001390669"/>
    </source>
</evidence>
<accession>A0ABU9SCL5</accession>
<evidence type="ECO:0000313" key="2">
    <source>
        <dbReference type="EMBL" id="MEM5449102.1"/>
    </source>
</evidence>
<comment type="caution">
    <text evidence="2">The sequence shown here is derived from an EMBL/GenBank/DDBJ whole genome shotgun (WGS) entry which is preliminary data.</text>
</comment>
<organism evidence="2 3">
    <name type="scientific">Paraburkholderia guartelaensis</name>
    <dbReference type="NCBI Taxonomy" id="2546446"/>
    <lineage>
        <taxon>Bacteria</taxon>
        <taxon>Pseudomonadati</taxon>
        <taxon>Pseudomonadota</taxon>
        <taxon>Betaproteobacteria</taxon>
        <taxon>Burkholderiales</taxon>
        <taxon>Burkholderiaceae</taxon>
        <taxon>Paraburkholderia</taxon>
    </lineage>
</organism>
<dbReference type="RefSeq" id="WP_406952531.1">
    <property type="nucleotide sequence ID" value="NZ_JAYMRW010000006.1"/>
</dbReference>